<dbReference type="RefSeq" id="WP_029565874.1">
    <property type="nucleotide sequence ID" value="NZ_CANLZQ010000004.1"/>
</dbReference>
<evidence type="ECO:0000313" key="2">
    <source>
        <dbReference type="Proteomes" id="UP000028549"/>
    </source>
</evidence>
<dbReference type="InterPro" id="IPR009776">
    <property type="entry name" value="Spore_0_M"/>
</dbReference>
<dbReference type="STRING" id="246786.GS18_0208010"/>
<sequence length="256" mass="28699">MSFFNKILSSVGIGAAKVDARLASDRIALMDEVKGIIHVQGGNVEQQIDEIYLSLQTSYLKETDDKKYYQNATITKIKINEPFVIMANEVKEIPFAFQLPSDTPITLGSSKVWLETGLDIKGAVDPSDKDRIEVLPPAIVQTVFAALRDLGFNLRKAENEAAPYHLRKRLPFIQEFEFYPTAGPFRGKLDELEVVISNISPQGVELLLEIDRRARGLGGFLSEALEMDESLVKVMIPNADQQAIRRTLEDVIQRYS</sequence>
<dbReference type="Proteomes" id="UP000028549">
    <property type="component" value="Unassembled WGS sequence"/>
</dbReference>
<comment type="caution">
    <text evidence="1">The sequence shown here is derived from an EMBL/GenBank/DDBJ whole genome shotgun (WGS) entry which is preliminary data.</text>
</comment>
<name>A0A084H0X0_METID</name>
<dbReference type="EMBL" id="JNVC02000003">
    <property type="protein sequence ID" value="KEZ53232.1"/>
    <property type="molecule type" value="Genomic_DNA"/>
</dbReference>
<organism evidence="1 2">
    <name type="scientific">Metabacillus indicus</name>
    <name type="common">Bacillus indicus</name>
    <dbReference type="NCBI Taxonomy" id="246786"/>
    <lineage>
        <taxon>Bacteria</taxon>
        <taxon>Bacillati</taxon>
        <taxon>Bacillota</taxon>
        <taxon>Bacilli</taxon>
        <taxon>Bacillales</taxon>
        <taxon>Bacillaceae</taxon>
        <taxon>Metabacillus</taxon>
    </lineage>
</organism>
<gene>
    <name evidence="1" type="ORF">GS18_0208010</name>
</gene>
<keyword evidence="2" id="KW-1185">Reference proteome</keyword>
<dbReference type="AlphaFoldDB" id="A0A084H0X0"/>
<dbReference type="OrthoDB" id="2351239at2"/>
<proteinExistence type="predicted"/>
<accession>A0A084H0X0</accession>
<dbReference type="PANTHER" id="PTHR40053">
    <property type="entry name" value="SPORULATION-CONTROL PROTEIN SPO0M"/>
    <property type="match status" value="1"/>
</dbReference>
<protein>
    <submittedName>
        <fullName evidence="1">Sporulation protein SpoOM</fullName>
    </submittedName>
</protein>
<dbReference type="PANTHER" id="PTHR40053:SF1">
    <property type="entry name" value="SPORULATION-CONTROL PROTEIN SPO0M"/>
    <property type="match status" value="1"/>
</dbReference>
<dbReference type="Pfam" id="PF07070">
    <property type="entry name" value="Spo0M"/>
    <property type="match status" value="1"/>
</dbReference>
<evidence type="ECO:0000313" key="1">
    <source>
        <dbReference type="EMBL" id="KEZ53232.1"/>
    </source>
</evidence>
<reference evidence="1 2" key="1">
    <citation type="journal article" date="2005" name="Int. J. Syst. Evol. Microbiol.">
        <title>Bacillus cibi sp. nov., isolated from jeotgal, a traditional Korean fermented seafood.</title>
        <authorList>
            <person name="Yoon J.H."/>
            <person name="Lee C.H."/>
            <person name="Oh T.K."/>
        </authorList>
    </citation>
    <scope>NUCLEOTIDE SEQUENCE [LARGE SCALE GENOMIC DNA]</scope>
    <source>
        <strain evidence="1 2">DSM 16189</strain>
    </source>
</reference>